<feature type="chain" id="PRO_5043920077" description="Secreted protein" evidence="1">
    <location>
        <begin position="19"/>
        <end position="80"/>
    </location>
</feature>
<dbReference type="AlphaFoldDB" id="A0AAV0WC03"/>
<evidence type="ECO:0000313" key="3">
    <source>
        <dbReference type="Proteomes" id="UP001160148"/>
    </source>
</evidence>
<dbReference type="EMBL" id="CARXXK010000002">
    <property type="protein sequence ID" value="CAI6353334.1"/>
    <property type="molecule type" value="Genomic_DNA"/>
</dbReference>
<evidence type="ECO:0000313" key="2">
    <source>
        <dbReference type="EMBL" id="CAI6353334.1"/>
    </source>
</evidence>
<organism evidence="2 3">
    <name type="scientific">Macrosiphum euphorbiae</name>
    <name type="common">potato aphid</name>
    <dbReference type="NCBI Taxonomy" id="13131"/>
    <lineage>
        <taxon>Eukaryota</taxon>
        <taxon>Metazoa</taxon>
        <taxon>Ecdysozoa</taxon>
        <taxon>Arthropoda</taxon>
        <taxon>Hexapoda</taxon>
        <taxon>Insecta</taxon>
        <taxon>Pterygota</taxon>
        <taxon>Neoptera</taxon>
        <taxon>Paraneoptera</taxon>
        <taxon>Hemiptera</taxon>
        <taxon>Sternorrhyncha</taxon>
        <taxon>Aphidomorpha</taxon>
        <taxon>Aphidoidea</taxon>
        <taxon>Aphididae</taxon>
        <taxon>Macrosiphini</taxon>
        <taxon>Macrosiphum</taxon>
    </lineage>
</organism>
<protein>
    <recommendedName>
        <fullName evidence="4">Secreted protein</fullName>
    </recommendedName>
</protein>
<comment type="caution">
    <text evidence="2">The sequence shown here is derived from an EMBL/GenBank/DDBJ whole genome shotgun (WGS) entry which is preliminary data.</text>
</comment>
<keyword evidence="3" id="KW-1185">Reference proteome</keyword>
<feature type="signal peptide" evidence="1">
    <location>
        <begin position="1"/>
        <end position="18"/>
    </location>
</feature>
<accession>A0AAV0WC03</accession>
<proteinExistence type="predicted"/>
<evidence type="ECO:0000256" key="1">
    <source>
        <dbReference type="SAM" id="SignalP"/>
    </source>
</evidence>
<reference evidence="2 3" key="1">
    <citation type="submission" date="2023-01" db="EMBL/GenBank/DDBJ databases">
        <authorList>
            <person name="Whitehead M."/>
        </authorList>
    </citation>
    <scope>NUCLEOTIDE SEQUENCE [LARGE SCALE GENOMIC DNA]</scope>
</reference>
<keyword evidence="1" id="KW-0732">Signal</keyword>
<sequence>MYTHIVLLLLMTARQILTSHCKSGDFLINRLTSGPKCWFFSRLAEYLAISDDFLADYLTSRVTCWFLSRLADFSAYPMVS</sequence>
<dbReference type="Proteomes" id="UP001160148">
    <property type="component" value="Unassembled WGS sequence"/>
</dbReference>
<name>A0AAV0WC03_9HEMI</name>
<evidence type="ECO:0008006" key="4">
    <source>
        <dbReference type="Google" id="ProtNLM"/>
    </source>
</evidence>
<gene>
    <name evidence="2" type="ORF">MEUPH1_LOCUS9467</name>
</gene>